<feature type="domain" description="Polysaccharide export protein N-terminal" evidence="16">
    <location>
        <begin position="139"/>
        <end position="202"/>
    </location>
</feature>
<dbReference type="RefSeq" id="WP_379819851.1">
    <property type="nucleotide sequence ID" value="NZ_JBHUMD010000005.1"/>
</dbReference>
<keyword evidence="15" id="KW-1133">Transmembrane helix</keyword>
<feature type="domain" description="Soluble ligand binding" evidence="17">
    <location>
        <begin position="576"/>
        <end position="624"/>
    </location>
</feature>
<evidence type="ECO:0000256" key="7">
    <source>
        <dbReference type="ARBA" id="ARBA00022729"/>
    </source>
</evidence>
<dbReference type="InterPro" id="IPR003715">
    <property type="entry name" value="Poly_export_N"/>
</dbReference>
<dbReference type="Pfam" id="PF22461">
    <property type="entry name" value="SLBB_2"/>
    <property type="match status" value="1"/>
</dbReference>
<evidence type="ECO:0000259" key="18">
    <source>
        <dbReference type="Pfam" id="PF22461"/>
    </source>
</evidence>
<feature type="domain" description="Soluble ligand binding" evidence="17">
    <location>
        <begin position="480"/>
        <end position="525"/>
    </location>
</feature>
<dbReference type="Pfam" id="PF10531">
    <property type="entry name" value="SLBB"/>
    <property type="match status" value="4"/>
</dbReference>
<evidence type="ECO:0000256" key="8">
    <source>
        <dbReference type="ARBA" id="ARBA00023047"/>
    </source>
</evidence>
<comment type="caution">
    <text evidence="19">The sequence shown here is derived from an EMBL/GenBank/DDBJ whole genome shotgun (WGS) entry which is preliminary data.</text>
</comment>
<evidence type="ECO:0000256" key="5">
    <source>
        <dbReference type="ARBA" id="ARBA00022597"/>
    </source>
</evidence>
<keyword evidence="4" id="KW-1134">Transmembrane beta strand</keyword>
<keyword evidence="20" id="KW-1185">Reference proteome</keyword>
<feature type="domain" description="SLBB" evidence="18">
    <location>
        <begin position="388"/>
        <end position="467"/>
    </location>
</feature>
<evidence type="ECO:0000256" key="2">
    <source>
        <dbReference type="ARBA" id="ARBA00009450"/>
    </source>
</evidence>
<gene>
    <name evidence="19" type="ORF">ACFSR3_04115</name>
</gene>
<feature type="domain" description="Soluble ligand binding" evidence="17">
    <location>
        <begin position="305"/>
        <end position="350"/>
    </location>
</feature>
<keyword evidence="7" id="KW-0732">Signal</keyword>
<evidence type="ECO:0000256" key="10">
    <source>
        <dbReference type="ARBA" id="ARBA00023114"/>
    </source>
</evidence>
<evidence type="ECO:0000259" key="16">
    <source>
        <dbReference type="Pfam" id="PF02563"/>
    </source>
</evidence>
<evidence type="ECO:0000256" key="14">
    <source>
        <dbReference type="ARBA" id="ARBA00023288"/>
    </source>
</evidence>
<dbReference type="Proteomes" id="UP001597480">
    <property type="component" value="Unassembled WGS sequence"/>
</dbReference>
<feature type="domain" description="Soluble ligand binding" evidence="17">
    <location>
        <begin position="232"/>
        <end position="270"/>
    </location>
</feature>
<dbReference type="Pfam" id="PF02563">
    <property type="entry name" value="Poly_export"/>
    <property type="match status" value="1"/>
</dbReference>
<evidence type="ECO:0000313" key="19">
    <source>
        <dbReference type="EMBL" id="MFD2601230.1"/>
    </source>
</evidence>
<evidence type="ECO:0000256" key="12">
    <source>
        <dbReference type="ARBA" id="ARBA00023139"/>
    </source>
</evidence>
<dbReference type="PANTHER" id="PTHR33619:SF3">
    <property type="entry name" value="POLYSACCHARIDE EXPORT PROTEIN GFCE-RELATED"/>
    <property type="match status" value="1"/>
</dbReference>
<keyword evidence="5" id="KW-0762">Sugar transport</keyword>
<comment type="similarity">
    <text evidence="2">Belongs to the BexD/CtrA/VexA family.</text>
</comment>
<keyword evidence="8" id="KW-0625">Polysaccharide transport</keyword>
<evidence type="ECO:0000313" key="20">
    <source>
        <dbReference type="Proteomes" id="UP001597480"/>
    </source>
</evidence>
<evidence type="ECO:0000256" key="15">
    <source>
        <dbReference type="SAM" id="Phobius"/>
    </source>
</evidence>
<keyword evidence="11 15" id="KW-0472">Membrane</keyword>
<keyword evidence="10" id="KW-0626">Porin</keyword>
<evidence type="ECO:0000256" key="9">
    <source>
        <dbReference type="ARBA" id="ARBA00023065"/>
    </source>
</evidence>
<proteinExistence type="inferred from homology"/>
<keyword evidence="6 15" id="KW-0812">Transmembrane</keyword>
<evidence type="ECO:0000256" key="13">
    <source>
        <dbReference type="ARBA" id="ARBA00023237"/>
    </source>
</evidence>
<dbReference type="EMBL" id="JBHUMD010000005">
    <property type="protein sequence ID" value="MFD2601230.1"/>
    <property type="molecule type" value="Genomic_DNA"/>
</dbReference>
<accession>A0ABW5NS49</accession>
<organism evidence="19 20">
    <name type="scientific">Flavobacterium suzhouense</name>
    <dbReference type="NCBI Taxonomy" id="1529638"/>
    <lineage>
        <taxon>Bacteria</taxon>
        <taxon>Pseudomonadati</taxon>
        <taxon>Bacteroidota</taxon>
        <taxon>Flavobacteriia</taxon>
        <taxon>Flavobacteriales</taxon>
        <taxon>Flavobacteriaceae</taxon>
        <taxon>Flavobacterium</taxon>
    </lineage>
</organism>
<keyword evidence="12" id="KW-0564">Palmitate</keyword>
<dbReference type="Gene3D" id="3.10.560.10">
    <property type="entry name" value="Outer membrane lipoprotein wza domain like"/>
    <property type="match status" value="6"/>
</dbReference>
<reference evidence="20" key="1">
    <citation type="journal article" date="2019" name="Int. J. Syst. Evol. Microbiol.">
        <title>The Global Catalogue of Microorganisms (GCM) 10K type strain sequencing project: providing services to taxonomists for standard genome sequencing and annotation.</title>
        <authorList>
            <consortium name="The Broad Institute Genomics Platform"/>
            <consortium name="The Broad Institute Genome Sequencing Center for Infectious Disease"/>
            <person name="Wu L."/>
            <person name="Ma J."/>
        </authorList>
    </citation>
    <scope>NUCLEOTIDE SEQUENCE [LARGE SCALE GENOMIC DNA]</scope>
    <source>
        <strain evidence="20">KCTC 42107</strain>
    </source>
</reference>
<dbReference type="PANTHER" id="PTHR33619">
    <property type="entry name" value="POLYSACCHARIDE EXPORT PROTEIN GFCE-RELATED"/>
    <property type="match status" value="1"/>
</dbReference>
<evidence type="ECO:0000256" key="6">
    <source>
        <dbReference type="ARBA" id="ARBA00022692"/>
    </source>
</evidence>
<keyword evidence="14" id="KW-0449">Lipoprotein</keyword>
<evidence type="ECO:0000256" key="4">
    <source>
        <dbReference type="ARBA" id="ARBA00022452"/>
    </source>
</evidence>
<evidence type="ECO:0000256" key="1">
    <source>
        <dbReference type="ARBA" id="ARBA00004571"/>
    </source>
</evidence>
<dbReference type="InterPro" id="IPR054765">
    <property type="entry name" value="SLBB_dom"/>
</dbReference>
<evidence type="ECO:0000256" key="3">
    <source>
        <dbReference type="ARBA" id="ARBA00022448"/>
    </source>
</evidence>
<evidence type="ECO:0000256" key="11">
    <source>
        <dbReference type="ARBA" id="ARBA00023136"/>
    </source>
</evidence>
<keyword evidence="3" id="KW-0813">Transport</keyword>
<keyword evidence="9" id="KW-0406">Ion transport</keyword>
<dbReference type="InterPro" id="IPR019554">
    <property type="entry name" value="Soluble_ligand-bd"/>
</dbReference>
<protein>
    <submittedName>
        <fullName evidence="19">SLBB domain-containing protein</fullName>
    </submittedName>
</protein>
<dbReference type="InterPro" id="IPR049712">
    <property type="entry name" value="Poly_export"/>
</dbReference>
<keyword evidence="13" id="KW-0998">Cell outer membrane</keyword>
<dbReference type="Gene3D" id="3.30.1950.10">
    <property type="entry name" value="wza like domain"/>
    <property type="match status" value="1"/>
</dbReference>
<evidence type="ECO:0000259" key="17">
    <source>
        <dbReference type="Pfam" id="PF10531"/>
    </source>
</evidence>
<comment type="subcellular location">
    <subcellularLocation>
        <location evidence="1">Cell outer membrane</location>
        <topology evidence="1">Multi-pass membrane protein</topology>
    </subcellularLocation>
</comment>
<feature type="transmembrane region" description="Helical" evidence="15">
    <location>
        <begin position="779"/>
        <end position="799"/>
    </location>
</feature>
<sequence length="800" mass="88108">MNKLIVFLFFWIFFISTPAIGQDLLKSNDLRSLHVDQLSDDQIAQIQSELKANNMSIDQAETIALSKGMPKSEFAKLRGRLAATKTAASTAGNAGNVVDRKITSVSEASQNSSNPMIFGSELFNNPALSFAPNDKIATPLNYILGPGDELQISLYGVQEFNSNAAVSVEGKISLPFVGQISVSGITIEAATQKIKNSMSKVYSTLASGQSKLSVSLGNIRTIRITIIGSKLPGNYSISSLSTVYNALYIAGGPSENGSYRNIELIRGNKVIKHIDIYRFLVGGDQSDNLGLKDNDVIRIPVYKNRVTIEGEVKRPGIFEIKEGETFADLISFASGFSEVAYTATVNVVSKTEKEFKVQDISSKDFSLYKPKSGDIFKVSKILNRFENRITIEGAVFRPNQFSFVNGMRISDLVNKADGLREDAYLKRAMLVRQKDDLSTEVVEVNLANAMAGDASANIELKKEDVLTIYSSLDFKENYNVSIEGEIKRAGVYPYFENLTLNDLIIQAGGLTGAASKKVEIARMIKSEDLDNTNPRKIELLNIEIDALNNEQAQNIELLPYDIVTIRRVAVFEQPEMVNVIGEVIYPGKYVLENKDERIADVIKRAGGLSPQANILGVKIRRPVKGDQIEDLSRVDLNLGKGDTIQKKLTDKVIQLRYTTIPVDWEMILKDEKHYSNVLLVPGDEIKVTAFDEGVKVSGNVLLNSEIPYRKGKSFKYYINSVGGIDNKGWKRKSYIIYPNGKADVTSSFLFFKSYPEVQPGSQIVVPAKPETKKMTTGEIVGIASVLTSLAGVVIAILTIK</sequence>
<name>A0ABW5NS49_9FLAO</name>